<dbReference type="EMBL" id="SWLB01000015">
    <property type="protein sequence ID" value="KAF3329231.1"/>
    <property type="molecule type" value="Genomic_DNA"/>
</dbReference>
<protein>
    <submittedName>
        <fullName evidence="2">Uncharacterized protein</fullName>
    </submittedName>
</protein>
<reference evidence="2" key="1">
    <citation type="submission" date="2020-01" db="EMBL/GenBank/DDBJ databases">
        <title>Genome sequence of Kobresia littledalei, the first chromosome-level genome in the family Cyperaceae.</title>
        <authorList>
            <person name="Qu G."/>
        </authorList>
    </citation>
    <scope>NUCLEOTIDE SEQUENCE</scope>
    <source>
        <strain evidence="2">C.B.Clarke</strain>
        <tissue evidence="2">Leaf</tissue>
    </source>
</reference>
<evidence type="ECO:0000313" key="2">
    <source>
        <dbReference type="EMBL" id="KAF3329231.1"/>
    </source>
</evidence>
<dbReference type="AlphaFoldDB" id="A0A833V919"/>
<proteinExistence type="predicted"/>
<name>A0A833V919_9POAL</name>
<sequence>MSAKYYSPKRIRLFQKIVRERGRGHSRVGSERGVFTAAGQREVSSGGSGTEGIGGSEALERGGIGIQLFQQRGSRRRGSCGKGSAQWRGSSGSRSGVFLFG</sequence>
<feature type="region of interest" description="Disordered" evidence="1">
    <location>
        <begin position="71"/>
        <end position="101"/>
    </location>
</feature>
<accession>A0A833V919</accession>
<comment type="caution">
    <text evidence="2">The sequence shown here is derived from an EMBL/GenBank/DDBJ whole genome shotgun (WGS) entry which is preliminary data.</text>
</comment>
<evidence type="ECO:0000256" key="1">
    <source>
        <dbReference type="SAM" id="MobiDB-lite"/>
    </source>
</evidence>
<evidence type="ECO:0000313" key="3">
    <source>
        <dbReference type="Proteomes" id="UP000623129"/>
    </source>
</evidence>
<dbReference type="Proteomes" id="UP000623129">
    <property type="component" value="Unassembled WGS sequence"/>
</dbReference>
<keyword evidence="3" id="KW-1185">Reference proteome</keyword>
<gene>
    <name evidence="2" type="ORF">FCM35_KLT06309</name>
</gene>
<organism evidence="2 3">
    <name type="scientific">Carex littledalei</name>
    <dbReference type="NCBI Taxonomy" id="544730"/>
    <lineage>
        <taxon>Eukaryota</taxon>
        <taxon>Viridiplantae</taxon>
        <taxon>Streptophyta</taxon>
        <taxon>Embryophyta</taxon>
        <taxon>Tracheophyta</taxon>
        <taxon>Spermatophyta</taxon>
        <taxon>Magnoliopsida</taxon>
        <taxon>Liliopsida</taxon>
        <taxon>Poales</taxon>
        <taxon>Cyperaceae</taxon>
        <taxon>Cyperoideae</taxon>
        <taxon>Cariceae</taxon>
        <taxon>Carex</taxon>
        <taxon>Carex subgen. Euthyceras</taxon>
    </lineage>
</organism>